<comment type="caution">
    <text evidence="1">The sequence shown here is derived from an EMBL/GenBank/DDBJ whole genome shotgun (WGS) entry which is preliminary data.</text>
</comment>
<proteinExistence type="predicted"/>
<name>A0A644Z5Y3_9ZZZZ</name>
<dbReference type="AlphaFoldDB" id="A0A644Z5Y3"/>
<dbReference type="SUPFAM" id="SSF53474">
    <property type="entry name" value="alpha/beta-Hydrolases"/>
    <property type="match status" value="1"/>
</dbReference>
<dbReference type="InterPro" id="IPR029058">
    <property type="entry name" value="AB_hydrolase_fold"/>
</dbReference>
<accession>A0A644Z5Y3</accession>
<protein>
    <submittedName>
        <fullName evidence="1">Uncharacterized protein</fullName>
    </submittedName>
</protein>
<reference evidence="1" key="1">
    <citation type="submission" date="2019-08" db="EMBL/GenBank/DDBJ databases">
        <authorList>
            <person name="Kucharzyk K."/>
            <person name="Murdoch R.W."/>
            <person name="Higgins S."/>
            <person name="Loffler F."/>
        </authorList>
    </citation>
    <scope>NUCLEOTIDE SEQUENCE</scope>
</reference>
<dbReference type="EMBL" id="VSSQ01007557">
    <property type="protein sequence ID" value="MPM36276.1"/>
    <property type="molecule type" value="Genomic_DNA"/>
</dbReference>
<organism evidence="1">
    <name type="scientific">bioreactor metagenome</name>
    <dbReference type="NCBI Taxonomy" id="1076179"/>
    <lineage>
        <taxon>unclassified sequences</taxon>
        <taxon>metagenomes</taxon>
        <taxon>ecological metagenomes</taxon>
    </lineage>
</organism>
<dbReference type="Gene3D" id="3.40.50.1820">
    <property type="entry name" value="alpha/beta hydrolase"/>
    <property type="match status" value="1"/>
</dbReference>
<evidence type="ECO:0000313" key="1">
    <source>
        <dbReference type="EMBL" id="MPM36276.1"/>
    </source>
</evidence>
<sequence>MIKERRDLVDGLLLIAPVASQETQNDHLPEFKVLERDEALLASLNETDRNYLTGINVVQTQRVWERFKKEVLPALELANYEFLEHTLSQHVAYPFDVDAVSEPYPQPALFVMGRQDNCVGYHDHWAFLENFPRASFVILDKAGHNLQIEQDVVFAALVREWLDRVKSER</sequence>
<gene>
    <name evidence="1" type="ORF">SDC9_82871</name>
</gene>